<dbReference type="SUPFAM" id="SSF53474">
    <property type="entry name" value="alpha/beta-Hydrolases"/>
    <property type="match status" value="1"/>
</dbReference>
<evidence type="ECO:0000256" key="2">
    <source>
        <dbReference type="ARBA" id="ARBA00022645"/>
    </source>
</evidence>
<dbReference type="GO" id="GO:0004185">
    <property type="term" value="F:serine-type carboxypeptidase activity"/>
    <property type="evidence" value="ECO:0007669"/>
    <property type="project" value="InterPro"/>
</dbReference>
<dbReference type="Gene3D" id="3.40.50.1820">
    <property type="entry name" value="alpha/beta hydrolase"/>
    <property type="match status" value="1"/>
</dbReference>
<evidence type="ECO:0008006" key="6">
    <source>
        <dbReference type="Google" id="ProtNLM"/>
    </source>
</evidence>
<dbReference type="InterPro" id="IPR029058">
    <property type="entry name" value="AB_hydrolase_fold"/>
</dbReference>
<dbReference type="AlphaFoldDB" id="A0AAD5S361"/>
<proteinExistence type="inferred from homology"/>
<dbReference type="Proteomes" id="UP001212841">
    <property type="component" value="Unassembled WGS sequence"/>
</dbReference>
<sequence>MFSYFANVTGGINWYDIRKSNIPNDWNQMISFLQSSKIKTSVNIPEHIHFEGHGKDTAVPIFLTNDTFKSAAPLFPFLLDTAQYKVLLIQGQFDFRDGVAGQHRWISEIAWSGRDGYNRAERRVWKMRAEEVGGRELVKGYVTQFGRLRRVEVLGAGHNTPGDQAEG</sequence>
<keyword evidence="2" id="KW-0378">Hydrolase</keyword>
<comment type="caution">
    <text evidence="4">The sequence shown here is derived from an EMBL/GenBank/DDBJ whole genome shotgun (WGS) entry which is preliminary data.</text>
</comment>
<name>A0AAD5S361_9FUNG</name>
<comment type="similarity">
    <text evidence="1">Belongs to the peptidase S10 family.</text>
</comment>
<evidence type="ECO:0000313" key="4">
    <source>
        <dbReference type="EMBL" id="KAJ3040275.1"/>
    </source>
</evidence>
<evidence type="ECO:0000313" key="5">
    <source>
        <dbReference type="Proteomes" id="UP001212841"/>
    </source>
</evidence>
<evidence type="ECO:0000256" key="1">
    <source>
        <dbReference type="ARBA" id="ARBA00009431"/>
    </source>
</evidence>
<dbReference type="GO" id="GO:0006508">
    <property type="term" value="P:proteolysis"/>
    <property type="evidence" value="ECO:0007669"/>
    <property type="project" value="InterPro"/>
</dbReference>
<dbReference type="InterPro" id="IPR001563">
    <property type="entry name" value="Peptidase_S10"/>
</dbReference>
<keyword evidence="5" id="KW-1185">Reference proteome</keyword>
<keyword evidence="2" id="KW-0645">Protease</keyword>
<reference evidence="4" key="1">
    <citation type="submission" date="2020-05" db="EMBL/GenBank/DDBJ databases">
        <title>Phylogenomic resolution of chytrid fungi.</title>
        <authorList>
            <person name="Stajich J.E."/>
            <person name="Amses K."/>
            <person name="Simmons R."/>
            <person name="Seto K."/>
            <person name="Myers J."/>
            <person name="Bonds A."/>
            <person name="Quandt C.A."/>
            <person name="Barry K."/>
            <person name="Liu P."/>
            <person name="Grigoriev I."/>
            <person name="Longcore J.E."/>
            <person name="James T.Y."/>
        </authorList>
    </citation>
    <scope>NUCLEOTIDE SEQUENCE</scope>
    <source>
        <strain evidence="4">JEL0318</strain>
    </source>
</reference>
<dbReference type="EMBL" id="JADGJD010001571">
    <property type="protein sequence ID" value="KAJ3040275.1"/>
    <property type="molecule type" value="Genomic_DNA"/>
</dbReference>
<dbReference type="Pfam" id="PF00450">
    <property type="entry name" value="Peptidase_S10"/>
    <property type="match status" value="1"/>
</dbReference>
<gene>
    <name evidence="4" type="ORF">HK097_002607</name>
</gene>
<keyword evidence="2" id="KW-0121">Carboxypeptidase</keyword>
<keyword evidence="3" id="KW-0325">Glycoprotein</keyword>
<evidence type="ECO:0000256" key="3">
    <source>
        <dbReference type="ARBA" id="ARBA00023180"/>
    </source>
</evidence>
<accession>A0AAD5S361</accession>
<protein>
    <recommendedName>
        <fullName evidence="6">Serine carboxypeptidase</fullName>
    </recommendedName>
</protein>
<feature type="non-terminal residue" evidence="4">
    <location>
        <position position="167"/>
    </location>
</feature>
<organism evidence="4 5">
    <name type="scientific">Rhizophlyctis rosea</name>
    <dbReference type="NCBI Taxonomy" id="64517"/>
    <lineage>
        <taxon>Eukaryota</taxon>
        <taxon>Fungi</taxon>
        <taxon>Fungi incertae sedis</taxon>
        <taxon>Chytridiomycota</taxon>
        <taxon>Chytridiomycota incertae sedis</taxon>
        <taxon>Chytridiomycetes</taxon>
        <taxon>Rhizophlyctidales</taxon>
        <taxon>Rhizophlyctidaceae</taxon>
        <taxon>Rhizophlyctis</taxon>
    </lineage>
</organism>